<dbReference type="EMBL" id="JBHSAM010000001">
    <property type="protein sequence ID" value="MFC4098066.1"/>
    <property type="molecule type" value="Genomic_DNA"/>
</dbReference>
<keyword evidence="1" id="KW-0472">Membrane</keyword>
<dbReference type="RefSeq" id="WP_377716439.1">
    <property type="nucleotide sequence ID" value="NZ_JBHSAM010000001.1"/>
</dbReference>
<gene>
    <name evidence="2" type="ORF">ACFOZ8_00150</name>
</gene>
<protein>
    <submittedName>
        <fullName evidence="2">Uncharacterized protein</fullName>
    </submittedName>
</protein>
<evidence type="ECO:0000313" key="2">
    <source>
        <dbReference type="EMBL" id="MFC4098066.1"/>
    </source>
</evidence>
<organism evidence="2 3">
    <name type="scientific">Paenibacillus xanthanilyticus</name>
    <dbReference type="NCBI Taxonomy" id="1783531"/>
    <lineage>
        <taxon>Bacteria</taxon>
        <taxon>Bacillati</taxon>
        <taxon>Bacillota</taxon>
        <taxon>Bacilli</taxon>
        <taxon>Bacillales</taxon>
        <taxon>Paenibacillaceae</taxon>
        <taxon>Paenibacillus</taxon>
    </lineage>
</organism>
<name>A0ABV8JV87_9BACL</name>
<reference evidence="3" key="1">
    <citation type="journal article" date="2019" name="Int. J. Syst. Evol. Microbiol.">
        <title>The Global Catalogue of Microorganisms (GCM) 10K type strain sequencing project: providing services to taxonomists for standard genome sequencing and annotation.</title>
        <authorList>
            <consortium name="The Broad Institute Genomics Platform"/>
            <consortium name="The Broad Institute Genome Sequencing Center for Infectious Disease"/>
            <person name="Wu L."/>
            <person name="Ma J."/>
        </authorList>
    </citation>
    <scope>NUCLEOTIDE SEQUENCE [LARGE SCALE GENOMIC DNA]</scope>
    <source>
        <strain evidence="3">IBRC-M 10987</strain>
    </source>
</reference>
<proteinExistence type="predicted"/>
<feature type="transmembrane region" description="Helical" evidence="1">
    <location>
        <begin position="6"/>
        <end position="27"/>
    </location>
</feature>
<dbReference type="Proteomes" id="UP001595715">
    <property type="component" value="Unassembled WGS sequence"/>
</dbReference>
<keyword evidence="3" id="KW-1185">Reference proteome</keyword>
<keyword evidence="1" id="KW-1133">Transmembrane helix</keyword>
<evidence type="ECO:0000313" key="3">
    <source>
        <dbReference type="Proteomes" id="UP001595715"/>
    </source>
</evidence>
<evidence type="ECO:0000256" key="1">
    <source>
        <dbReference type="SAM" id="Phobius"/>
    </source>
</evidence>
<sequence length="129" mass="14508">MTIRRIGAYVTGLLLLCLAAIAGMILWSKSYYPPLPFDSVSRKEALAIVRQAPADTLAKVGEDARSDWYLTRTSDAKEKVKRWFAERGWTFKDQEGAGLFFERNGRTAIATTTQWTGRYVLCQIPADVT</sequence>
<keyword evidence="1" id="KW-0812">Transmembrane</keyword>
<comment type="caution">
    <text evidence="2">The sequence shown here is derived from an EMBL/GenBank/DDBJ whole genome shotgun (WGS) entry which is preliminary data.</text>
</comment>
<accession>A0ABV8JV87</accession>